<reference evidence="2 3" key="1">
    <citation type="journal article" date="2014" name="Genome Announc.">
        <title>Draft Genome Sequence of Kocuria palustris PEL.</title>
        <authorList>
            <person name="Sharma G."/>
            <person name="Khatri I."/>
            <person name="Subramanian S."/>
        </authorList>
    </citation>
    <scope>NUCLEOTIDE SEQUENCE [LARGE SCALE GENOMIC DNA]</scope>
    <source>
        <strain evidence="2 3">PEL</strain>
    </source>
</reference>
<feature type="compositionally biased region" description="Low complexity" evidence="1">
    <location>
        <begin position="177"/>
        <end position="196"/>
    </location>
</feature>
<keyword evidence="3" id="KW-1185">Reference proteome</keyword>
<dbReference type="RefSeq" id="WP_006213406.1">
    <property type="nucleotide sequence ID" value="NZ_ANHZ02000002.1"/>
</dbReference>
<feature type="region of interest" description="Disordered" evidence="1">
    <location>
        <begin position="1"/>
        <end position="47"/>
    </location>
</feature>
<evidence type="ECO:0000313" key="3">
    <source>
        <dbReference type="Proteomes" id="UP000009877"/>
    </source>
</evidence>
<name>M2XXW2_9MICC</name>
<dbReference type="EMBL" id="ANHZ02000002">
    <property type="protein sequence ID" value="EME37653.1"/>
    <property type="molecule type" value="Genomic_DNA"/>
</dbReference>
<feature type="compositionally biased region" description="Pro residues" evidence="1">
    <location>
        <begin position="11"/>
        <end position="20"/>
    </location>
</feature>
<feature type="compositionally biased region" description="Basic and acidic residues" evidence="1">
    <location>
        <begin position="33"/>
        <end position="42"/>
    </location>
</feature>
<sequence>MGRPVEDAPHDAPPTAPPAPDTAVKGVGAGEPAPDRSQHDPRSQAGLDAWAQISGGRRGLSWWGQAEDLRRRLPEEPRPGRQQVRQRRAHAALGEERQGELWFLTLFVCLAALVAMNAMVMGEIGTVILTGLGVGQELEVQPRGTFKPSGGWVKAGSVKRRARRPATARVGDVAVDSTSPSAGSSTNAAGTSTATKSADEDSAEVATLARRAADRQAHLPAPVRASVLRRAKRPDHHYGSAWRTGGREPDRGPALGRGGRRAPGVGSRDIAAGRLGR</sequence>
<protein>
    <submittedName>
        <fullName evidence="2">Uncharacterized protein</fullName>
    </submittedName>
</protein>
<proteinExistence type="predicted"/>
<comment type="caution">
    <text evidence="2">The sequence shown here is derived from an EMBL/GenBank/DDBJ whole genome shotgun (WGS) entry which is preliminary data.</text>
</comment>
<gene>
    <name evidence="2" type="ORF">C884_01027</name>
</gene>
<feature type="region of interest" description="Disordered" evidence="1">
    <location>
        <begin position="151"/>
        <end position="222"/>
    </location>
</feature>
<dbReference type="AlphaFoldDB" id="M2XXW2"/>
<dbReference type="Proteomes" id="UP000009877">
    <property type="component" value="Unassembled WGS sequence"/>
</dbReference>
<evidence type="ECO:0000313" key="2">
    <source>
        <dbReference type="EMBL" id="EME37653.1"/>
    </source>
</evidence>
<feature type="compositionally biased region" description="Basic residues" evidence="1">
    <location>
        <begin position="157"/>
        <end position="166"/>
    </location>
</feature>
<evidence type="ECO:0000256" key="1">
    <source>
        <dbReference type="SAM" id="MobiDB-lite"/>
    </source>
</evidence>
<feature type="region of interest" description="Disordered" evidence="1">
    <location>
        <begin position="234"/>
        <end position="277"/>
    </location>
</feature>
<accession>M2XXW2</accession>
<feature type="compositionally biased region" description="Basic and acidic residues" evidence="1">
    <location>
        <begin position="1"/>
        <end position="10"/>
    </location>
</feature>
<organism evidence="2 3">
    <name type="scientific">Kocuria palustris PEL</name>
    <dbReference type="NCBI Taxonomy" id="1236550"/>
    <lineage>
        <taxon>Bacteria</taxon>
        <taxon>Bacillati</taxon>
        <taxon>Actinomycetota</taxon>
        <taxon>Actinomycetes</taxon>
        <taxon>Micrococcales</taxon>
        <taxon>Micrococcaceae</taxon>
        <taxon>Kocuria</taxon>
    </lineage>
</organism>